<protein>
    <recommendedName>
        <fullName evidence="3">Integrase catalytic domain-containing protein</fullName>
    </recommendedName>
</protein>
<dbReference type="PANTHER" id="PTHR42648">
    <property type="entry name" value="TRANSPOSASE, PUTATIVE-RELATED"/>
    <property type="match status" value="1"/>
</dbReference>
<dbReference type="InterPro" id="IPR039537">
    <property type="entry name" value="Retrotran_Ty1/copia-like"/>
</dbReference>
<gene>
    <name evidence="1" type="ORF">PM001_LOCUS11654</name>
</gene>
<dbReference type="Gene3D" id="3.30.420.10">
    <property type="entry name" value="Ribonuclease H-like superfamily/Ribonuclease H"/>
    <property type="match status" value="1"/>
</dbReference>
<dbReference type="SUPFAM" id="SSF53098">
    <property type="entry name" value="Ribonuclease H-like"/>
    <property type="match status" value="1"/>
</dbReference>
<sequence>MHEGLQPARQLDSEECIKKFIAAVQTLFVYKVKTIRHGSAREFSTASLKAFYDDQEIEQQVTVSYAHQTNGTEERAV</sequence>
<comment type="caution">
    <text evidence="1">The sequence shown here is derived from an EMBL/GenBank/DDBJ whole genome shotgun (WGS) entry which is preliminary data.</text>
</comment>
<dbReference type="InterPro" id="IPR012337">
    <property type="entry name" value="RNaseH-like_sf"/>
</dbReference>
<dbReference type="InterPro" id="IPR036397">
    <property type="entry name" value="RNaseH_sf"/>
</dbReference>
<dbReference type="Proteomes" id="UP001162060">
    <property type="component" value="Unassembled WGS sequence"/>
</dbReference>
<reference evidence="1" key="1">
    <citation type="submission" date="2024-01" db="EMBL/GenBank/DDBJ databases">
        <authorList>
            <person name="Webb A."/>
        </authorList>
    </citation>
    <scope>NUCLEOTIDE SEQUENCE</scope>
    <source>
        <strain evidence="1">Pm1</strain>
    </source>
</reference>
<dbReference type="PANTHER" id="PTHR42648:SF28">
    <property type="entry name" value="TRANSPOSON-ENCODED PROTEIN WITH RIBONUCLEASE H-LIKE AND RETROVIRUS ZINC FINGER-LIKE DOMAINS"/>
    <property type="match status" value="1"/>
</dbReference>
<name>A0AAV1TZR7_9STRA</name>
<evidence type="ECO:0000313" key="1">
    <source>
        <dbReference type="EMBL" id="CAK7926504.1"/>
    </source>
</evidence>
<dbReference type="GO" id="GO:0003676">
    <property type="term" value="F:nucleic acid binding"/>
    <property type="evidence" value="ECO:0007669"/>
    <property type="project" value="InterPro"/>
</dbReference>
<dbReference type="EMBL" id="CAKLBY020000100">
    <property type="protein sequence ID" value="CAK7926504.1"/>
    <property type="molecule type" value="Genomic_DNA"/>
</dbReference>
<dbReference type="AlphaFoldDB" id="A0AAV1TZR7"/>
<proteinExistence type="predicted"/>
<accession>A0AAV1TZR7</accession>
<evidence type="ECO:0008006" key="3">
    <source>
        <dbReference type="Google" id="ProtNLM"/>
    </source>
</evidence>
<evidence type="ECO:0000313" key="2">
    <source>
        <dbReference type="Proteomes" id="UP001162060"/>
    </source>
</evidence>
<organism evidence="1 2">
    <name type="scientific">Peronospora matthiolae</name>
    <dbReference type="NCBI Taxonomy" id="2874970"/>
    <lineage>
        <taxon>Eukaryota</taxon>
        <taxon>Sar</taxon>
        <taxon>Stramenopiles</taxon>
        <taxon>Oomycota</taxon>
        <taxon>Peronosporomycetes</taxon>
        <taxon>Peronosporales</taxon>
        <taxon>Peronosporaceae</taxon>
        <taxon>Peronospora</taxon>
    </lineage>
</organism>